<organism evidence="1 2">
    <name type="scientific">Liparis tanakae</name>
    <name type="common">Tanaka's snailfish</name>
    <dbReference type="NCBI Taxonomy" id="230148"/>
    <lineage>
        <taxon>Eukaryota</taxon>
        <taxon>Metazoa</taxon>
        <taxon>Chordata</taxon>
        <taxon>Craniata</taxon>
        <taxon>Vertebrata</taxon>
        <taxon>Euteleostomi</taxon>
        <taxon>Actinopterygii</taxon>
        <taxon>Neopterygii</taxon>
        <taxon>Teleostei</taxon>
        <taxon>Neoteleostei</taxon>
        <taxon>Acanthomorphata</taxon>
        <taxon>Eupercaria</taxon>
        <taxon>Perciformes</taxon>
        <taxon>Cottioidei</taxon>
        <taxon>Cottales</taxon>
        <taxon>Liparidae</taxon>
        <taxon>Liparis</taxon>
    </lineage>
</organism>
<sequence>MDQRVSLPPTKDCASTSAVKAVLGLPLCRSSARCSPSTFLHLPYRKLCRMSEVITSDSERLGHLNPDLRAKASAGSTEPMLQIKKRRTLRSDNSGCSCKWSDLRKKKEKAELLLSASFCSKPSVRKAALPGCAGTTATQRLSTMTCALMNIRPDNSVLGHSQTTYPNSLIDQLAGLFQLLRGASDGEDAHVGVGVWRDVNGRQSRNTNLSSLNQFIDEVDRVVAVVWLAHHLSNSDSLTPLTLFELDPDPGIVLNLLDHFSVPADDDADSKSGHNHLDEENTFQKNIMRAAMEKNKCAQQQEWRGAYLNR</sequence>
<name>A0A4Z2I6W1_9TELE</name>
<protein>
    <submittedName>
        <fullName evidence="1">Uncharacterized protein</fullName>
    </submittedName>
</protein>
<dbReference type="Proteomes" id="UP000314294">
    <property type="component" value="Unassembled WGS sequence"/>
</dbReference>
<accession>A0A4Z2I6W1</accession>
<keyword evidence="2" id="KW-1185">Reference proteome</keyword>
<dbReference type="EMBL" id="SRLO01000121">
    <property type="protein sequence ID" value="TNN73799.1"/>
    <property type="molecule type" value="Genomic_DNA"/>
</dbReference>
<evidence type="ECO:0000313" key="2">
    <source>
        <dbReference type="Proteomes" id="UP000314294"/>
    </source>
</evidence>
<dbReference type="AlphaFoldDB" id="A0A4Z2I6W1"/>
<proteinExistence type="predicted"/>
<reference evidence="1 2" key="1">
    <citation type="submission" date="2019-03" db="EMBL/GenBank/DDBJ databases">
        <title>First draft genome of Liparis tanakae, snailfish: a comprehensive survey of snailfish specific genes.</title>
        <authorList>
            <person name="Kim W."/>
            <person name="Song I."/>
            <person name="Jeong J.-H."/>
            <person name="Kim D."/>
            <person name="Kim S."/>
            <person name="Ryu S."/>
            <person name="Song J.Y."/>
            <person name="Lee S.K."/>
        </authorList>
    </citation>
    <scope>NUCLEOTIDE SEQUENCE [LARGE SCALE GENOMIC DNA]</scope>
    <source>
        <tissue evidence="1">Muscle</tissue>
    </source>
</reference>
<evidence type="ECO:0000313" key="1">
    <source>
        <dbReference type="EMBL" id="TNN73799.1"/>
    </source>
</evidence>
<comment type="caution">
    <text evidence="1">The sequence shown here is derived from an EMBL/GenBank/DDBJ whole genome shotgun (WGS) entry which is preliminary data.</text>
</comment>
<gene>
    <name evidence="1" type="ORF">EYF80_016007</name>
</gene>